<dbReference type="RefSeq" id="WP_203220722.1">
    <property type="nucleotide sequence ID" value="NZ_JAETXL010000002.1"/>
</dbReference>
<evidence type="ECO:0000313" key="6">
    <source>
        <dbReference type="Proteomes" id="UP000661193"/>
    </source>
</evidence>
<dbReference type="Proteomes" id="UP000661193">
    <property type="component" value="Unassembled WGS sequence"/>
</dbReference>
<dbReference type="InterPro" id="IPR029056">
    <property type="entry name" value="Ribokinase-like"/>
</dbReference>
<accession>A0ABS1ULT5</accession>
<dbReference type="PANTHER" id="PTHR10584:SF166">
    <property type="entry name" value="RIBOKINASE"/>
    <property type="match status" value="1"/>
</dbReference>
<keyword evidence="6" id="KW-1185">Reference proteome</keyword>
<sequence length="338" mass="34399">MCDLLVLGGLGVDVRVRVPALPLPVVDSVTVEPIDLRIGNTGAGVALAAHALGLRVTVVDTLGTDPAGDVVRAALSRTGVHAVLAETPAGTRRSVNLVDPAGRRMSLYDPRPSDGTAPFPVAQVATLVRQATHIHLSIMNWVRDLLPALGDMLGESVGSSTDLHDWDGQNPYHRPFAEVAELVLVSGVALGTRTTAAPAPLDDSAREMPATSGDPTTVTATAPGDPAGVLPDALGDPARVLPDALGDPAAAQRPVLVTWGADGADLHLGGVVTRIPAATPPGPVVDTNGAGDAFAAGIIAARSRGATWAEAAEYAARVAAAACTHDGMEYPPGLLPRP</sequence>
<dbReference type="EMBL" id="JAETXL010000002">
    <property type="protein sequence ID" value="MBL6275875.1"/>
    <property type="molecule type" value="Genomic_DNA"/>
</dbReference>
<dbReference type="PANTHER" id="PTHR10584">
    <property type="entry name" value="SUGAR KINASE"/>
    <property type="match status" value="1"/>
</dbReference>
<keyword evidence="2 5" id="KW-0418">Kinase</keyword>
<proteinExistence type="predicted"/>
<protein>
    <submittedName>
        <fullName evidence="5">Carbohydrate kinase family protein</fullName>
    </submittedName>
</protein>
<feature type="region of interest" description="Disordered" evidence="3">
    <location>
        <begin position="196"/>
        <end position="225"/>
    </location>
</feature>
<reference evidence="5 6" key="1">
    <citation type="submission" date="2021-01" db="EMBL/GenBank/DDBJ databases">
        <title>Genome sequencing of Micromonospora fiedleri MG-37.</title>
        <authorList>
            <person name="Moreland P.E.J."/>
            <person name="Stach J.E.M."/>
        </authorList>
    </citation>
    <scope>NUCLEOTIDE SEQUENCE [LARGE SCALE GENOMIC DNA]</scope>
    <source>
        <strain evidence="5 6">MG-37</strain>
    </source>
</reference>
<dbReference type="PROSITE" id="PS00584">
    <property type="entry name" value="PFKB_KINASES_2"/>
    <property type="match status" value="1"/>
</dbReference>
<evidence type="ECO:0000313" key="5">
    <source>
        <dbReference type="EMBL" id="MBL6275875.1"/>
    </source>
</evidence>
<dbReference type="InterPro" id="IPR002173">
    <property type="entry name" value="Carboh/pur_kinase_PfkB_CS"/>
</dbReference>
<dbReference type="Gene3D" id="3.40.1190.20">
    <property type="match status" value="1"/>
</dbReference>
<keyword evidence="1" id="KW-0808">Transferase</keyword>
<gene>
    <name evidence="5" type="ORF">JMF97_06850</name>
</gene>
<dbReference type="GO" id="GO:0016301">
    <property type="term" value="F:kinase activity"/>
    <property type="evidence" value="ECO:0007669"/>
    <property type="project" value="UniProtKB-KW"/>
</dbReference>
<evidence type="ECO:0000256" key="3">
    <source>
        <dbReference type="SAM" id="MobiDB-lite"/>
    </source>
</evidence>
<comment type="caution">
    <text evidence="5">The sequence shown here is derived from an EMBL/GenBank/DDBJ whole genome shotgun (WGS) entry which is preliminary data.</text>
</comment>
<dbReference type="Pfam" id="PF00294">
    <property type="entry name" value="PfkB"/>
    <property type="match status" value="1"/>
</dbReference>
<name>A0ABS1ULT5_9ACTN</name>
<dbReference type="InterPro" id="IPR011611">
    <property type="entry name" value="PfkB_dom"/>
</dbReference>
<dbReference type="SUPFAM" id="SSF53613">
    <property type="entry name" value="Ribokinase-like"/>
    <property type="match status" value="1"/>
</dbReference>
<feature type="domain" description="Carbohydrate kinase PfkB" evidence="4">
    <location>
        <begin position="252"/>
        <end position="328"/>
    </location>
</feature>
<evidence type="ECO:0000256" key="2">
    <source>
        <dbReference type="ARBA" id="ARBA00022777"/>
    </source>
</evidence>
<organism evidence="5 6">
    <name type="scientific">Micromonospora fiedleri</name>
    <dbReference type="NCBI Taxonomy" id="1157498"/>
    <lineage>
        <taxon>Bacteria</taxon>
        <taxon>Bacillati</taxon>
        <taxon>Actinomycetota</taxon>
        <taxon>Actinomycetes</taxon>
        <taxon>Micromonosporales</taxon>
        <taxon>Micromonosporaceae</taxon>
        <taxon>Micromonospora</taxon>
    </lineage>
</organism>
<evidence type="ECO:0000259" key="4">
    <source>
        <dbReference type="Pfam" id="PF00294"/>
    </source>
</evidence>
<evidence type="ECO:0000256" key="1">
    <source>
        <dbReference type="ARBA" id="ARBA00022679"/>
    </source>
</evidence>